<dbReference type="eggNOG" id="COG1533">
    <property type="taxonomic scope" value="Bacteria"/>
</dbReference>
<proteinExistence type="predicted"/>
<sequence length="309" mass="36041">MILQTGQRTDIPAFYAEWFANRIQDGYVLVRNPYHKLSVKRYILHPTIIDGIIFCSKNPEPMLTHMKLLTSYRQYWHVTITGYGKDIEPNVPSIDSVIKTFKQLSNYVSPYQLVWRYDPIFFTSIYTLAYHLHTFNYIAKQLKDYTDTVIVSFIDLYPKVRRNFSTLCRPTKIETYKVIEDLVTIANFYGMKLKTCGELIDYTSLGADTSGCFNKNTFERAFQTNLILPNKPPARKQCNCFIHDDIGIYNSCGHFCRYCYANADIAIVRYNMKQHNSKSPFLIGTSTPLDIIYDANESSWVDNQMRLEF</sequence>
<name>A0A096CQM4_9FIRM</name>
<evidence type="ECO:0000313" key="2">
    <source>
        <dbReference type="Proteomes" id="UP000029628"/>
    </source>
</evidence>
<reference evidence="1 2" key="1">
    <citation type="submission" date="2014-07" db="EMBL/GenBank/DDBJ databases">
        <authorList>
            <person name="McCorrison J."/>
            <person name="Sanka R."/>
            <person name="Torralba M."/>
            <person name="Gillis M."/>
            <person name="Haft D.H."/>
            <person name="Methe B."/>
            <person name="Sutton G."/>
            <person name="Nelson K.E."/>
        </authorList>
    </citation>
    <scope>NUCLEOTIDE SEQUENCE [LARGE SCALE GENOMIC DNA]</scope>
    <source>
        <strain evidence="1 2">DNF00314</strain>
    </source>
</reference>
<gene>
    <name evidence="1" type="ORF">HMPREF0872_02775</name>
</gene>
<accession>A0A096CQM4</accession>
<comment type="caution">
    <text evidence="1">The sequence shown here is derived from an EMBL/GenBank/DDBJ whole genome shotgun (WGS) entry which is preliminary data.</text>
</comment>
<dbReference type="EMBL" id="JRNT01000007">
    <property type="protein sequence ID" value="KGF47649.1"/>
    <property type="molecule type" value="Genomic_DNA"/>
</dbReference>
<organism evidence="1 2">
    <name type="scientific">Veillonella montpellierensis DNF00314</name>
    <dbReference type="NCBI Taxonomy" id="1401067"/>
    <lineage>
        <taxon>Bacteria</taxon>
        <taxon>Bacillati</taxon>
        <taxon>Bacillota</taxon>
        <taxon>Negativicutes</taxon>
        <taxon>Veillonellales</taxon>
        <taxon>Veillonellaceae</taxon>
        <taxon>Veillonella</taxon>
    </lineage>
</organism>
<keyword evidence="2" id="KW-1185">Reference proteome</keyword>
<dbReference type="RefSeq" id="WP_038151895.1">
    <property type="nucleotide sequence ID" value="NZ_JRNT01000007.1"/>
</dbReference>
<protein>
    <recommendedName>
        <fullName evidence="3">DUF1848 domain-containing protein</fullName>
    </recommendedName>
</protein>
<dbReference type="AlphaFoldDB" id="A0A096CQM4"/>
<dbReference type="InterPro" id="IPR014998">
    <property type="entry name" value="DUF1848"/>
</dbReference>
<evidence type="ECO:0008006" key="3">
    <source>
        <dbReference type="Google" id="ProtNLM"/>
    </source>
</evidence>
<dbReference type="Pfam" id="PF08902">
    <property type="entry name" value="DUF1848"/>
    <property type="match status" value="1"/>
</dbReference>
<dbReference type="Proteomes" id="UP000029628">
    <property type="component" value="Unassembled WGS sequence"/>
</dbReference>
<evidence type="ECO:0000313" key="1">
    <source>
        <dbReference type="EMBL" id="KGF47649.1"/>
    </source>
</evidence>